<protein>
    <recommendedName>
        <fullName evidence="6">Phospholipase A1</fullName>
        <ecNumber evidence="6">3.1.1.-</ecNumber>
    </recommendedName>
</protein>
<feature type="chain" id="PRO_5041906877" description="Phospholipase A1" evidence="7">
    <location>
        <begin position="22"/>
        <end position="418"/>
    </location>
</feature>
<comment type="similarity">
    <text evidence="2 6">Belongs to the AB hydrolase superfamily. Lipase family.</text>
</comment>
<accession>A0AAD8SYV2</accession>
<proteinExistence type="inferred from homology"/>
<dbReference type="InterPro" id="IPR033556">
    <property type="entry name" value="PLA"/>
</dbReference>
<evidence type="ECO:0000256" key="4">
    <source>
        <dbReference type="ARBA" id="ARBA00022963"/>
    </source>
</evidence>
<dbReference type="GO" id="GO:0008970">
    <property type="term" value="F:phospholipase A1 activity"/>
    <property type="evidence" value="ECO:0007669"/>
    <property type="project" value="UniProtKB-UniRule"/>
</dbReference>
<name>A0AAD8SYV2_LOLMU</name>
<dbReference type="EC" id="3.1.1.-" evidence="6"/>
<dbReference type="EMBL" id="JAUUTY010000003">
    <property type="protein sequence ID" value="KAK1666111.1"/>
    <property type="molecule type" value="Genomic_DNA"/>
</dbReference>
<dbReference type="GO" id="GO:0005737">
    <property type="term" value="C:cytoplasm"/>
    <property type="evidence" value="ECO:0007669"/>
    <property type="project" value="UniProtKB-ARBA"/>
</dbReference>
<dbReference type="FunFam" id="3.40.50.1820:FF:000065">
    <property type="entry name" value="Phospholipase A1-II 3"/>
    <property type="match status" value="1"/>
</dbReference>
<organism evidence="9 10">
    <name type="scientific">Lolium multiflorum</name>
    <name type="common">Italian ryegrass</name>
    <name type="synonym">Lolium perenne subsp. multiflorum</name>
    <dbReference type="NCBI Taxonomy" id="4521"/>
    <lineage>
        <taxon>Eukaryota</taxon>
        <taxon>Viridiplantae</taxon>
        <taxon>Streptophyta</taxon>
        <taxon>Embryophyta</taxon>
        <taxon>Tracheophyta</taxon>
        <taxon>Spermatophyta</taxon>
        <taxon>Magnoliopsida</taxon>
        <taxon>Liliopsida</taxon>
        <taxon>Poales</taxon>
        <taxon>Poaceae</taxon>
        <taxon>BOP clade</taxon>
        <taxon>Pooideae</taxon>
        <taxon>Poodae</taxon>
        <taxon>Poeae</taxon>
        <taxon>Poeae Chloroplast Group 2 (Poeae type)</taxon>
        <taxon>Loliodinae</taxon>
        <taxon>Loliinae</taxon>
        <taxon>Lolium</taxon>
    </lineage>
</organism>
<dbReference type="Pfam" id="PF01764">
    <property type="entry name" value="Lipase_3"/>
    <property type="match status" value="1"/>
</dbReference>
<keyword evidence="4 6" id="KW-0442">Lipid degradation</keyword>
<evidence type="ECO:0000256" key="6">
    <source>
        <dbReference type="RuleBase" id="RU367093"/>
    </source>
</evidence>
<keyword evidence="7" id="KW-0732">Signal</keyword>
<sequence>MYPYLQLCVLLVAILSAVATAETWRKISGSNQWNGLLNPLDIEVRRAVIRYGELAQATSDAFIGDLASPYAGSSRYGPSSFFYKVQASNPGEYRVTRFIYATSSVRLPDGFMTRPLPEGAWSTESNWMGYVAVATDAGAAALGRRDIVVAWRATRRTVEWVSDLDFVLVPAAGVVGPGQGWSQPAVHRGFLSVYMSKNPTSRFNKQSAREQVLTEVGRLLDTYKNENCSITITGHSLGAALSTLNAVDLVANGLNVRGSSRIPVPVTAILFGGPRVGDEQFKKAFDSMAGAGLSLLRVRNALDIVPTILPSLLYRDVGAELLVDTRKSPYLKNPVGPAQWHNLECYLHAVAGTQGAGDSAGFSLEVDRDVALVNKEEDALKDQYPVPAKWWEENNKGMVKNATGHWVLNDHEEGNLAL</sequence>
<feature type="signal peptide" evidence="7">
    <location>
        <begin position="1"/>
        <end position="21"/>
    </location>
</feature>
<evidence type="ECO:0000256" key="1">
    <source>
        <dbReference type="ARBA" id="ARBA00003523"/>
    </source>
</evidence>
<comment type="function">
    <text evidence="1 6">Acylhydrolase that catalyzes the hydrolysis of phospholipids at the sn-1 position.</text>
</comment>
<reference evidence="9" key="1">
    <citation type="submission" date="2023-07" db="EMBL/GenBank/DDBJ databases">
        <title>A chromosome-level genome assembly of Lolium multiflorum.</title>
        <authorList>
            <person name="Chen Y."/>
            <person name="Copetti D."/>
            <person name="Kolliker R."/>
            <person name="Studer B."/>
        </authorList>
    </citation>
    <scope>NUCLEOTIDE SEQUENCE</scope>
    <source>
        <strain evidence="9">02402/16</strain>
        <tissue evidence="9">Leaf</tissue>
    </source>
</reference>
<dbReference type="PANTHER" id="PTHR31828:SF8">
    <property type="entry name" value="PHOSPHOLIPASE A1-II 3"/>
    <property type="match status" value="1"/>
</dbReference>
<dbReference type="Proteomes" id="UP001231189">
    <property type="component" value="Unassembled WGS sequence"/>
</dbReference>
<evidence type="ECO:0000256" key="3">
    <source>
        <dbReference type="ARBA" id="ARBA00022801"/>
    </source>
</evidence>
<keyword evidence="3 6" id="KW-0378">Hydrolase</keyword>
<dbReference type="InterPro" id="IPR029058">
    <property type="entry name" value="AB_hydrolase_fold"/>
</dbReference>
<evidence type="ECO:0000313" key="10">
    <source>
        <dbReference type="Proteomes" id="UP001231189"/>
    </source>
</evidence>
<dbReference type="Gene3D" id="3.40.50.1820">
    <property type="entry name" value="alpha/beta hydrolase"/>
    <property type="match status" value="1"/>
</dbReference>
<gene>
    <name evidence="9" type="ORF">QYE76_054270</name>
</gene>
<keyword evidence="5 6" id="KW-0443">Lipid metabolism</keyword>
<evidence type="ECO:0000256" key="2">
    <source>
        <dbReference type="ARBA" id="ARBA00010701"/>
    </source>
</evidence>
<dbReference type="InterPro" id="IPR002921">
    <property type="entry name" value="Fungal_lipase-type"/>
</dbReference>
<comment type="caution">
    <text evidence="9">The sequence shown here is derived from an EMBL/GenBank/DDBJ whole genome shotgun (WGS) entry which is preliminary data.</text>
</comment>
<evidence type="ECO:0000256" key="7">
    <source>
        <dbReference type="SAM" id="SignalP"/>
    </source>
</evidence>
<dbReference type="GO" id="GO:0016042">
    <property type="term" value="P:lipid catabolic process"/>
    <property type="evidence" value="ECO:0007669"/>
    <property type="project" value="UniProtKB-UniRule"/>
</dbReference>
<dbReference type="PANTHER" id="PTHR31828">
    <property type="entry name" value="PHOSPHOLIPASE A1-IIGAMMA"/>
    <property type="match status" value="1"/>
</dbReference>
<dbReference type="AlphaFoldDB" id="A0AAD8SYV2"/>
<keyword evidence="10" id="KW-1185">Reference proteome</keyword>
<evidence type="ECO:0000259" key="8">
    <source>
        <dbReference type="Pfam" id="PF01764"/>
    </source>
</evidence>
<feature type="domain" description="Fungal lipase-type" evidence="8">
    <location>
        <begin position="148"/>
        <end position="310"/>
    </location>
</feature>
<evidence type="ECO:0000256" key="5">
    <source>
        <dbReference type="ARBA" id="ARBA00023098"/>
    </source>
</evidence>
<dbReference type="SUPFAM" id="SSF53474">
    <property type="entry name" value="alpha/beta-Hydrolases"/>
    <property type="match status" value="1"/>
</dbReference>
<dbReference type="CDD" id="cd00519">
    <property type="entry name" value="Lipase_3"/>
    <property type="match status" value="1"/>
</dbReference>
<evidence type="ECO:0000313" key="9">
    <source>
        <dbReference type="EMBL" id="KAK1666111.1"/>
    </source>
</evidence>